<dbReference type="SMART" id="SM00886">
    <property type="entry name" value="Dabb"/>
    <property type="match status" value="1"/>
</dbReference>
<dbReference type="PANTHER" id="PTHR33178:SF10">
    <property type="entry name" value="STRESS-RESPONSE A_B BARREL DOMAIN-CONTAINING PROTEIN"/>
    <property type="match status" value="1"/>
</dbReference>
<dbReference type="SUPFAM" id="SSF54909">
    <property type="entry name" value="Dimeric alpha+beta barrel"/>
    <property type="match status" value="1"/>
</dbReference>
<dbReference type="PROSITE" id="PS51502">
    <property type="entry name" value="S_R_A_B_BARREL"/>
    <property type="match status" value="1"/>
</dbReference>
<dbReference type="PANTHER" id="PTHR33178">
    <property type="match status" value="1"/>
</dbReference>
<dbReference type="Pfam" id="PF07876">
    <property type="entry name" value="Dabb"/>
    <property type="match status" value="1"/>
</dbReference>
<comment type="caution">
    <text evidence="3">The sequence shown here is derived from an EMBL/GenBank/DDBJ whole genome shotgun (WGS) entry which is preliminary data.</text>
</comment>
<gene>
    <name evidence="3" type="ORF">HJC23_008571</name>
</gene>
<evidence type="ECO:0000256" key="1">
    <source>
        <dbReference type="ARBA" id="ARBA00011738"/>
    </source>
</evidence>
<organism evidence="3 4">
    <name type="scientific">Cyclotella cryptica</name>
    <dbReference type="NCBI Taxonomy" id="29204"/>
    <lineage>
        <taxon>Eukaryota</taxon>
        <taxon>Sar</taxon>
        <taxon>Stramenopiles</taxon>
        <taxon>Ochrophyta</taxon>
        <taxon>Bacillariophyta</taxon>
        <taxon>Coscinodiscophyceae</taxon>
        <taxon>Thalassiosirophycidae</taxon>
        <taxon>Stephanodiscales</taxon>
        <taxon>Stephanodiscaceae</taxon>
        <taxon>Cyclotella</taxon>
    </lineage>
</organism>
<sequence length="118" mass="13210">MDDKTVTVIDHIVLFKVRPDVTEDEIHRMRQGVLSLKAIPGVLTITVGETFVEEWMPDRRNGITHTLSVRLVSKDALKVYQDHPMHVKAKDELLVPLLAGPPMAIDYESEVVVGDDAP</sequence>
<dbReference type="EMBL" id="JABMIG020000064">
    <property type="protein sequence ID" value="KAL3796251.1"/>
    <property type="molecule type" value="Genomic_DNA"/>
</dbReference>
<evidence type="ECO:0000313" key="4">
    <source>
        <dbReference type="Proteomes" id="UP001516023"/>
    </source>
</evidence>
<evidence type="ECO:0000259" key="2">
    <source>
        <dbReference type="PROSITE" id="PS51502"/>
    </source>
</evidence>
<name>A0ABD3Q9G3_9STRA</name>
<proteinExistence type="predicted"/>
<dbReference type="InterPro" id="IPR044662">
    <property type="entry name" value="HS1/DABB1-like"/>
</dbReference>
<dbReference type="AlphaFoldDB" id="A0ABD3Q9G3"/>
<comment type="subunit">
    <text evidence="1">Homodimer.</text>
</comment>
<dbReference type="InterPro" id="IPR013097">
    <property type="entry name" value="Dabb"/>
</dbReference>
<dbReference type="InterPro" id="IPR011008">
    <property type="entry name" value="Dimeric_a/b-barrel"/>
</dbReference>
<protein>
    <recommendedName>
        <fullName evidence="2">Stress-response A/B barrel domain-containing protein</fullName>
    </recommendedName>
</protein>
<feature type="domain" description="Stress-response A/B barrel" evidence="2">
    <location>
        <begin position="9"/>
        <end position="107"/>
    </location>
</feature>
<dbReference type="Gene3D" id="3.30.70.100">
    <property type="match status" value="1"/>
</dbReference>
<evidence type="ECO:0000313" key="3">
    <source>
        <dbReference type="EMBL" id="KAL3796251.1"/>
    </source>
</evidence>
<accession>A0ABD3Q9G3</accession>
<keyword evidence="4" id="KW-1185">Reference proteome</keyword>
<reference evidence="3 4" key="1">
    <citation type="journal article" date="2020" name="G3 (Bethesda)">
        <title>Improved Reference Genome for Cyclotella cryptica CCMP332, a Model for Cell Wall Morphogenesis, Salinity Adaptation, and Lipid Production in Diatoms (Bacillariophyta).</title>
        <authorList>
            <person name="Roberts W.R."/>
            <person name="Downey K.M."/>
            <person name="Ruck E.C."/>
            <person name="Traller J.C."/>
            <person name="Alverson A.J."/>
        </authorList>
    </citation>
    <scope>NUCLEOTIDE SEQUENCE [LARGE SCALE GENOMIC DNA]</scope>
    <source>
        <strain evidence="3 4">CCMP332</strain>
    </source>
</reference>
<dbReference type="Proteomes" id="UP001516023">
    <property type="component" value="Unassembled WGS sequence"/>
</dbReference>